<dbReference type="GO" id="GO:0008168">
    <property type="term" value="F:methyltransferase activity"/>
    <property type="evidence" value="ECO:0007669"/>
    <property type="project" value="TreeGrafter"/>
</dbReference>
<dbReference type="Proteomes" id="UP001147733">
    <property type="component" value="Unassembled WGS sequence"/>
</dbReference>
<evidence type="ECO:0000313" key="1">
    <source>
        <dbReference type="EMBL" id="KAJ5217860.1"/>
    </source>
</evidence>
<dbReference type="CDD" id="cd02440">
    <property type="entry name" value="AdoMet_MTases"/>
    <property type="match status" value="1"/>
</dbReference>
<dbReference type="AlphaFoldDB" id="A0A9W9NDG8"/>
<organism evidence="1 2">
    <name type="scientific">Penicillium citrinum</name>
    <dbReference type="NCBI Taxonomy" id="5077"/>
    <lineage>
        <taxon>Eukaryota</taxon>
        <taxon>Fungi</taxon>
        <taxon>Dikarya</taxon>
        <taxon>Ascomycota</taxon>
        <taxon>Pezizomycotina</taxon>
        <taxon>Eurotiomycetes</taxon>
        <taxon>Eurotiomycetidae</taxon>
        <taxon>Eurotiales</taxon>
        <taxon>Aspergillaceae</taxon>
        <taxon>Penicillium</taxon>
    </lineage>
</organism>
<proteinExistence type="predicted"/>
<reference evidence="1" key="2">
    <citation type="journal article" date="2023" name="IMA Fungus">
        <title>Comparative genomic study of the Penicillium genus elucidates a diverse pangenome and 15 lateral gene transfer events.</title>
        <authorList>
            <person name="Petersen C."/>
            <person name="Sorensen T."/>
            <person name="Nielsen M.R."/>
            <person name="Sondergaard T.E."/>
            <person name="Sorensen J.L."/>
            <person name="Fitzpatrick D.A."/>
            <person name="Frisvad J.C."/>
            <person name="Nielsen K.L."/>
        </authorList>
    </citation>
    <scope>NUCLEOTIDE SEQUENCE</scope>
    <source>
        <strain evidence="1">IBT 23319</strain>
    </source>
</reference>
<reference evidence="1" key="1">
    <citation type="submission" date="2022-11" db="EMBL/GenBank/DDBJ databases">
        <authorList>
            <person name="Petersen C."/>
        </authorList>
    </citation>
    <scope>NUCLEOTIDE SEQUENCE</scope>
    <source>
        <strain evidence="1">IBT 23319</strain>
    </source>
</reference>
<dbReference type="OrthoDB" id="2013972at2759"/>
<dbReference type="Gene3D" id="3.40.50.150">
    <property type="entry name" value="Vaccinia Virus protein VP39"/>
    <property type="match status" value="1"/>
</dbReference>
<dbReference type="GeneID" id="81389557"/>
<protein>
    <recommendedName>
        <fullName evidence="3">Secondary metabolism regulator LAE1</fullName>
    </recommendedName>
</protein>
<dbReference type="EMBL" id="JAPQKT010000010">
    <property type="protein sequence ID" value="KAJ5217860.1"/>
    <property type="molecule type" value="Genomic_DNA"/>
</dbReference>
<name>A0A9W9NDG8_PENCI</name>
<evidence type="ECO:0000313" key="2">
    <source>
        <dbReference type="Proteomes" id="UP001147733"/>
    </source>
</evidence>
<gene>
    <name evidence="1" type="ORF">N7469_011485</name>
</gene>
<dbReference type="PANTHER" id="PTHR43591:SF31">
    <property type="entry name" value="LAEA-LIKE, PUTATIVE (AFU_ORTHOLOGUE AFUA_8G01930)-RELATED"/>
    <property type="match status" value="1"/>
</dbReference>
<dbReference type="PANTHER" id="PTHR43591">
    <property type="entry name" value="METHYLTRANSFERASE"/>
    <property type="match status" value="1"/>
</dbReference>
<accession>A0A9W9NDG8</accession>
<evidence type="ECO:0008006" key="3">
    <source>
        <dbReference type="Google" id="ProtNLM"/>
    </source>
</evidence>
<dbReference type="Pfam" id="PF13489">
    <property type="entry name" value="Methyltransf_23"/>
    <property type="match status" value="1"/>
</dbReference>
<sequence>MHHQIDNGSFVHEADVSDVDSAYNGSISNESYTESITSTAFNYQYENGRRYHSFHEGEYFLPNDEREQDRLDLVSLQLSTNSNELLTHESRQSHHIYLMLLKGELHLAPVKNPGRVLDLGTGTGIWALDFADDNPASEVVGIDLSPIQPAWVPPNCRFEVDDFEEPWTYSHKFDYVHGREMEGSIRDHDQLFQRIYENLNPGGWCEMSSMEVNTYSDDDTHLRASSMLDVAKELHGASRVFGKDMSSISTWKNRMERAGFINVKEVIFKLPQSPWSKDPKLKELGRFHQLNMLEAMPPYCYALFTRTLGWHRIQIEALLAGVRRELKDLSLHLYTKVHFVYGQKPG</sequence>
<keyword evidence="2" id="KW-1185">Reference proteome</keyword>
<dbReference type="InterPro" id="IPR029063">
    <property type="entry name" value="SAM-dependent_MTases_sf"/>
</dbReference>
<dbReference type="SUPFAM" id="SSF53335">
    <property type="entry name" value="S-adenosyl-L-methionine-dependent methyltransferases"/>
    <property type="match status" value="1"/>
</dbReference>
<dbReference type="RefSeq" id="XP_056495454.1">
    <property type="nucleotide sequence ID" value="XM_056650390.1"/>
</dbReference>
<comment type="caution">
    <text evidence="1">The sequence shown here is derived from an EMBL/GenBank/DDBJ whole genome shotgun (WGS) entry which is preliminary data.</text>
</comment>